<comment type="caution">
    <text evidence="1">The sequence shown here is derived from an EMBL/GenBank/DDBJ whole genome shotgun (WGS) entry which is preliminary data.</text>
</comment>
<dbReference type="RefSeq" id="WP_224315332.1">
    <property type="nucleotide sequence ID" value="NZ_JAIRBM010000020.1"/>
</dbReference>
<keyword evidence="2" id="KW-1185">Reference proteome</keyword>
<feature type="non-terminal residue" evidence="1">
    <location>
        <position position="121"/>
    </location>
</feature>
<accession>A0ABS7VTS5</accession>
<dbReference type="EMBL" id="JAIRBM010000020">
    <property type="protein sequence ID" value="MBZ6078579.1"/>
    <property type="molecule type" value="Genomic_DNA"/>
</dbReference>
<gene>
    <name evidence="1" type="ORF">K9B37_20170</name>
</gene>
<organism evidence="1 2">
    <name type="scientific">Microvirga puerhi</name>
    <dbReference type="NCBI Taxonomy" id="2876078"/>
    <lineage>
        <taxon>Bacteria</taxon>
        <taxon>Pseudomonadati</taxon>
        <taxon>Pseudomonadota</taxon>
        <taxon>Alphaproteobacteria</taxon>
        <taxon>Hyphomicrobiales</taxon>
        <taxon>Methylobacteriaceae</taxon>
        <taxon>Microvirga</taxon>
    </lineage>
</organism>
<name>A0ABS7VTS5_9HYPH</name>
<evidence type="ECO:0000313" key="2">
    <source>
        <dbReference type="Proteomes" id="UP000704176"/>
    </source>
</evidence>
<proteinExistence type="predicted"/>
<evidence type="ECO:0000313" key="1">
    <source>
        <dbReference type="EMBL" id="MBZ6078579.1"/>
    </source>
</evidence>
<reference evidence="1 2" key="1">
    <citation type="submission" date="2021-09" db="EMBL/GenBank/DDBJ databases">
        <title>The complete genome sequence of a new microorganism.</title>
        <authorList>
            <person name="Zi Z."/>
        </authorList>
    </citation>
    <scope>NUCLEOTIDE SEQUENCE [LARGE SCALE GENOMIC DNA]</scope>
    <source>
        <strain evidence="1 2">WGZ8</strain>
    </source>
</reference>
<dbReference type="Proteomes" id="UP000704176">
    <property type="component" value="Unassembled WGS sequence"/>
</dbReference>
<sequence length="121" mass="13078">MANTPFSKVLDEKITQIEQIAAAIAEDAEDGELRELRNVLLGIAGVIERDPGIEMASDDLYAAASVAVSDSISGTRPYMRKRRLLESASCRLVGRLRRYRDDAVEAEALEALAQDGVVSAA</sequence>
<protein>
    <submittedName>
        <fullName evidence="1">Uncharacterized protein</fullName>
    </submittedName>
</protein>